<reference evidence="1 2" key="1">
    <citation type="journal article" date="2021" name="Elife">
        <title>Chloroplast acquisition without the gene transfer in kleptoplastic sea slugs, Plakobranchus ocellatus.</title>
        <authorList>
            <person name="Maeda T."/>
            <person name="Takahashi S."/>
            <person name="Yoshida T."/>
            <person name="Shimamura S."/>
            <person name="Takaki Y."/>
            <person name="Nagai Y."/>
            <person name="Toyoda A."/>
            <person name="Suzuki Y."/>
            <person name="Arimoto A."/>
            <person name="Ishii H."/>
            <person name="Satoh N."/>
            <person name="Nishiyama T."/>
            <person name="Hasebe M."/>
            <person name="Maruyama T."/>
            <person name="Minagawa J."/>
            <person name="Obokata J."/>
            <person name="Shigenobu S."/>
        </authorList>
    </citation>
    <scope>NUCLEOTIDE SEQUENCE [LARGE SCALE GENOMIC DNA]</scope>
</reference>
<protein>
    <submittedName>
        <fullName evidence="1">Uncharacterized protein</fullName>
    </submittedName>
</protein>
<dbReference type="EMBL" id="BLXT01000383">
    <property type="protein sequence ID" value="GFN76398.1"/>
    <property type="molecule type" value="Genomic_DNA"/>
</dbReference>
<dbReference type="Proteomes" id="UP000735302">
    <property type="component" value="Unassembled WGS sequence"/>
</dbReference>
<accession>A0AAV3Y2D1</accession>
<dbReference type="AlphaFoldDB" id="A0AAV3Y2D1"/>
<name>A0AAV3Y2D1_9GAST</name>
<evidence type="ECO:0000313" key="1">
    <source>
        <dbReference type="EMBL" id="GFN76398.1"/>
    </source>
</evidence>
<sequence length="72" mass="7642">MDAKTTNEFVLKEAKRGVGGTVDSEYALRSAGTLLSRARAPPPATLPDGGPENLRSPCCGLAKYKNQIKPLL</sequence>
<comment type="caution">
    <text evidence="1">The sequence shown here is derived from an EMBL/GenBank/DDBJ whole genome shotgun (WGS) entry which is preliminary data.</text>
</comment>
<gene>
    <name evidence="1" type="ORF">PoB_000290400</name>
</gene>
<evidence type="ECO:0000313" key="2">
    <source>
        <dbReference type="Proteomes" id="UP000735302"/>
    </source>
</evidence>
<keyword evidence="2" id="KW-1185">Reference proteome</keyword>
<proteinExistence type="predicted"/>
<organism evidence="1 2">
    <name type="scientific">Plakobranchus ocellatus</name>
    <dbReference type="NCBI Taxonomy" id="259542"/>
    <lineage>
        <taxon>Eukaryota</taxon>
        <taxon>Metazoa</taxon>
        <taxon>Spiralia</taxon>
        <taxon>Lophotrochozoa</taxon>
        <taxon>Mollusca</taxon>
        <taxon>Gastropoda</taxon>
        <taxon>Heterobranchia</taxon>
        <taxon>Euthyneura</taxon>
        <taxon>Panpulmonata</taxon>
        <taxon>Sacoglossa</taxon>
        <taxon>Placobranchoidea</taxon>
        <taxon>Plakobranchidae</taxon>
        <taxon>Plakobranchus</taxon>
    </lineage>
</organism>